<keyword evidence="1" id="KW-1133">Transmembrane helix</keyword>
<reference evidence="2" key="1">
    <citation type="journal article" date="2019" name="MBio">
        <title>Virus Genomes from Deep Sea Sediments Expand the Ocean Megavirome and Support Independent Origins of Viral Gigantism.</title>
        <authorList>
            <person name="Backstrom D."/>
            <person name="Yutin N."/>
            <person name="Jorgensen S.L."/>
            <person name="Dharamshi J."/>
            <person name="Homa F."/>
            <person name="Zaremba-Niedwiedzka K."/>
            <person name="Spang A."/>
            <person name="Wolf Y.I."/>
            <person name="Koonin E.V."/>
            <person name="Ettema T.J."/>
        </authorList>
    </citation>
    <scope>NUCLEOTIDE SEQUENCE</scope>
</reference>
<name>A0A481Z0L5_9VIRU</name>
<keyword evidence="1" id="KW-0472">Membrane</keyword>
<accession>A0A481Z0L5</accession>
<keyword evidence="1" id="KW-0812">Transmembrane</keyword>
<evidence type="ECO:0000313" key="2">
    <source>
        <dbReference type="EMBL" id="QBK89008.1"/>
    </source>
</evidence>
<sequence>MYSSVAEAFDNNNTFGKQLNSYKNKNCNNYHSFFNAQGDLDINPYILKNQKPIRSGNQYWRDYPDQNKNGSSIENLKKRELDEINNTKITDISSLGSLGQFESIKPKKYFKPKYSHKYYIKKFIQEISDDDMISMTSSQDDSVFDHIKKCKYCKSEINKKLKKHYSKPIKSEEPIVKVTQPKQSNIPYREVAKQVDIPLVPSISLGYDIKEIIIIFIIGIILIFILDLCVKIGKKTLKND</sequence>
<feature type="transmembrane region" description="Helical" evidence="1">
    <location>
        <begin position="212"/>
        <end position="230"/>
    </location>
</feature>
<proteinExistence type="predicted"/>
<gene>
    <name evidence="2" type="ORF">LCMiAC02_01010</name>
</gene>
<organism evidence="2">
    <name type="scientific">Mimivirus LCMiAC02</name>
    <dbReference type="NCBI Taxonomy" id="2506609"/>
    <lineage>
        <taxon>Viruses</taxon>
        <taxon>Varidnaviria</taxon>
        <taxon>Bamfordvirae</taxon>
        <taxon>Nucleocytoviricota</taxon>
        <taxon>Megaviricetes</taxon>
        <taxon>Imitervirales</taxon>
        <taxon>Mimiviridae</taxon>
        <taxon>Klosneuvirinae</taxon>
    </lineage>
</organism>
<evidence type="ECO:0000256" key="1">
    <source>
        <dbReference type="SAM" id="Phobius"/>
    </source>
</evidence>
<protein>
    <submittedName>
        <fullName evidence="2">Uncharacterized protein</fullName>
    </submittedName>
</protein>
<dbReference type="EMBL" id="MK500406">
    <property type="protein sequence ID" value="QBK89008.1"/>
    <property type="molecule type" value="Genomic_DNA"/>
</dbReference>